<feature type="region of interest" description="Disordered" evidence="5">
    <location>
        <begin position="1"/>
        <end position="28"/>
    </location>
</feature>
<dbReference type="GeneID" id="303204356"/>
<evidence type="ECO:0000256" key="3">
    <source>
        <dbReference type="ARBA" id="ARBA00016748"/>
    </source>
</evidence>
<dbReference type="GO" id="GO:0070628">
    <property type="term" value="F:proteasome binding"/>
    <property type="evidence" value="ECO:0007669"/>
    <property type="project" value="InterPro"/>
</dbReference>
<dbReference type="UniPathway" id="UPA00997"/>
<comment type="pathway">
    <text evidence="1">Protein degradation; proteasomal Pup-dependent pathway.</text>
</comment>
<sequence>MPQQYTQHGSQARQQHEDTHADLQQAQAETHVDALDAVLDDIAGTLETNAQDYVNSFVQQGGE</sequence>
<feature type="compositionally biased region" description="Polar residues" evidence="5">
    <location>
        <begin position="1"/>
        <end position="13"/>
    </location>
</feature>
<comment type="caution">
    <text evidence="6">The sequence shown here is derived from an EMBL/GenBank/DDBJ whole genome shotgun (WGS) entry which is preliminary data.</text>
</comment>
<reference evidence="6 7" key="1">
    <citation type="submission" date="2014-03" db="EMBL/GenBank/DDBJ databases">
        <title>Genomics of Bifidobacteria.</title>
        <authorList>
            <person name="Ventura M."/>
            <person name="Milani C."/>
            <person name="Lugli G.A."/>
        </authorList>
    </citation>
    <scope>NUCLEOTIDE SEQUENCE [LARGE SCALE GENOMIC DNA]</scope>
    <source>
        <strain evidence="6 7">LMG 10736</strain>
    </source>
</reference>
<gene>
    <name evidence="6" type="ORF">BBOU_1251</name>
</gene>
<evidence type="ECO:0000313" key="7">
    <source>
        <dbReference type="Proteomes" id="UP000029093"/>
    </source>
</evidence>
<dbReference type="AlphaFoldDB" id="A0A086ZI14"/>
<evidence type="ECO:0000256" key="4">
    <source>
        <dbReference type="ARBA" id="ARBA00032321"/>
    </source>
</evidence>
<dbReference type="GO" id="GO:0019941">
    <property type="term" value="P:modification-dependent protein catabolic process"/>
    <property type="evidence" value="ECO:0007669"/>
    <property type="project" value="InterPro"/>
</dbReference>
<dbReference type="Proteomes" id="UP000029093">
    <property type="component" value="Unassembled WGS sequence"/>
</dbReference>
<keyword evidence="7" id="KW-1185">Reference proteome</keyword>
<dbReference type="EMBL" id="JGYQ01000016">
    <property type="protein sequence ID" value="KFI46164.1"/>
    <property type="molecule type" value="Genomic_DNA"/>
</dbReference>
<comment type="similarity">
    <text evidence="2">Belongs to the prokaryotic ubiquitin-like protein family.</text>
</comment>
<evidence type="ECO:0000313" key="6">
    <source>
        <dbReference type="EMBL" id="KFI46164.1"/>
    </source>
</evidence>
<dbReference type="OrthoDB" id="3254977at2"/>
<evidence type="ECO:0000256" key="1">
    <source>
        <dbReference type="ARBA" id="ARBA00004707"/>
    </source>
</evidence>
<dbReference type="GO" id="GO:0031386">
    <property type="term" value="F:protein tag activity"/>
    <property type="evidence" value="ECO:0007669"/>
    <property type="project" value="InterPro"/>
</dbReference>
<proteinExistence type="inferred from homology"/>
<dbReference type="RefSeq" id="WP_026502191.1">
    <property type="nucleotide sequence ID" value="NZ_JBQKGB010000011.1"/>
</dbReference>
<dbReference type="GO" id="GO:0010498">
    <property type="term" value="P:proteasomal protein catabolic process"/>
    <property type="evidence" value="ECO:0007669"/>
    <property type="project" value="InterPro"/>
</dbReference>
<evidence type="ECO:0000256" key="2">
    <source>
        <dbReference type="ARBA" id="ARBA00010616"/>
    </source>
</evidence>
<name>A0A086ZI14_9BIFI</name>
<dbReference type="GO" id="GO:0070490">
    <property type="term" value="P:protein pupylation"/>
    <property type="evidence" value="ECO:0007669"/>
    <property type="project" value="InterPro"/>
</dbReference>
<organism evidence="6 7">
    <name type="scientific">Bifidobacterium boum</name>
    <dbReference type="NCBI Taxonomy" id="78343"/>
    <lineage>
        <taxon>Bacteria</taxon>
        <taxon>Bacillati</taxon>
        <taxon>Actinomycetota</taxon>
        <taxon>Actinomycetes</taxon>
        <taxon>Bifidobacteriales</taxon>
        <taxon>Bifidobacteriaceae</taxon>
        <taxon>Bifidobacterium</taxon>
    </lineage>
</organism>
<dbReference type="NCBIfam" id="TIGR03687">
    <property type="entry name" value="pupylate_cterm"/>
    <property type="match status" value="1"/>
</dbReference>
<evidence type="ECO:0000256" key="5">
    <source>
        <dbReference type="SAM" id="MobiDB-lite"/>
    </source>
</evidence>
<accession>A0A086ZI14</accession>
<dbReference type="Pfam" id="PF05639">
    <property type="entry name" value="Pup"/>
    <property type="match status" value="1"/>
</dbReference>
<protein>
    <recommendedName>
        <fullName evidence="3">Prokaryotic ubiquitin-like protein Pup</fullName>
    </recommendedName>
    <alternativeName>
        <fullName evidence="4">Bacterial ubiquitin-like modifier</fullName>
    </alternativeName>
</protein>
<dbReference type="InterPro" id="IPR008515">
    <property type="entry name" value="Ubiquitin-like_Pup"/>
</dbReference>